<dbReference type="AlphaFoldDB" id="A0AAV4QZS1"/>
<proteinExistence type="predicted"/>
<keyword evidence="2" id="KW-1185">Reference proteome</keyword>
<evidence type="ECO:0000313" key="2">
    <source>
        <dbReference type="Proteomes" id="UP001054945"/>
    </source>
</evidence>
<accession>A0AAV4QZS1</accession>
<dbReference type="EMBL" id="BPLR01007176">
    <property type="protein sequence ID" value="GIY14985.1"/>
    <property type="molecule type" value="Genomic_DNA"/>
</dbReference>
<name>A0AAV4QZS1_CAEEX</name>
<evidence type="ECO:0000313" key="1">
    <source>
        <dbReference type="EMBL" id="GIY14985.1"/>
    </source>
</evidence>
<protein>
    <submittedName>
        <fullName evidence="1">Uncharacterized protein</fullName>
    </submittedName>
</protein>
<reference evidence="1 2" key="1">
    <citation type="submission" date="2021-06" db="EMBL/GenBank/DDBJ databases">
        <title>Caerostris extrusa draft genome.</title>
        <authorList>
            <person name="Kono N."/>
            <person name="Arakawa K."/>
        </authorList>
    </citation>
    <scope>NUCLEOTIDE SEQUENCE [LARGE SCALE GENOMIC DNA]</scope>
</reference>
<dbReference type="Proteomes" id="UP001054945">
    <property type="component" value="Unassembled WGS sequence"/>
</dbReference>
<sequence length="87" mass="10112">MLINMKKNSIHIFHKYLRTAWTGSFSPSSDIRVKINDGVPMIGMRTFQKTIGRYFDRFGATNNENIRRNPSFSRSTEETLLVALTWV</sequence>
<gene>
    <name evidence="1" type="ORF">CEXT_279481</name>
</gene>
<comment type="caution">
    <text evidence="1">The sequence shown here is derived from an EMBL/GenBank/DDBJ whole genome shotgun (WGS) entry which is preliminary data.</text>
</comment>
<organism evidence="1 2">
    <name type="scientific">Caerostris extrusa</name>
    <name type="common">Bark spider</name>
    <name type="synonym">Caerostris bankana</name>
    <dbReference type="NCBI Taxonomy" id="172846"/>
    <lineage>
        <taxon>Eukaryota</taxon>
        <taxon>Metazoa</taxon>
        <taxon>Ecdysozoa</taxon>
        <taxon>Arthropoda</taxon>
        <taxon>Chelicerata</taxon>
        <taxon>Arachnida</taxon>
        <taxon>Araneae</taxon>
        <taxon>Araneomorphae</taxon>
        <taxon>Entelegynae</taxon>
        <taxon>Araneoidea</taxon>
        <taxon>Araneidae</taxon>
        <taxon>Caerostris</taxon>
    </lineage>
</organism>